<protein>
    <recommendedName>
        <fullName evidence="4">DUF3667 domain-containing protein</fullName>
    </recommendedName>
</protein>
<organism evidence="2 3">
    <name type="scientific">Pukyongia salina</name>
    <dbReference type="NCBI Taxonomy" id="2094025"/>
    <lineage>
        <taxon>Bacteria</taxon>
        <taxon>Pseudomonadati</taxon>
        <taxon>Bacteroidota</taxon>
        <taxon>Flavobacteriia</taxon>
        <taxon>Flavobacteriales</taxon>
        <taxon>Flavobacteriaceae</taxon>
        <taxon>Pukyongia</taxon>
    </lineage>
</organism>
<evidence type="ECO:0000313" key="2">
    <source>
        <dbReference type="EMBL" id="AVI51336.1"/>
    </source>
</evidence>
<dbReference type="Pfam" id="PF12412">
    <property type="entry name" value="DUF3667"/>
    <property type="match status" value="1"/>
</dbReference>
<dbReference type="KEGG" id="aue:C5O00_09170"/>
<dbReference type="EMBL" id="CP027062">
    <property type="protein sequence ID" value="AVI51336.1"/>
    <property type="molecule type" value="Genomic_DNA"/>
</dbReference>
<keyword evidence="1" id="KW-0472">Membrane</keyword>
<feature type="transmembrane region" description="Helical" evidence="1">
    <location>
        <begin position="190"/>
        <end position="211"/>
    </location>
</feature>
<keyword evidence="1" id="KW-0812">Transmembrane</keyword>
<dbReference type="AlphaFoldDB" id="A0A2S0HXJ6"/>
<evidence type="ECO:0000256" key="1">
    <source>
        <dbReference type="SAM" id="Phobius"/>
    </source>
</evidence>
<feature type="transmembrane region" description="Helical" evidence="1">
    <location>
        <begin position="223"/>
        <end position="245"/>
    </location>
</feature>
<sequence length="275" mass="31769">MNCKNCNHQLSEESDYCHKCGAKVIRNRLTFKNLLEHFSEQFLNYDNKFLRTFIDMLKMPEVVIGSYIDGTRKRYVNVISYFAISITLAGLQLYILNKFFPEVMDLSSISVEGSEEMNNKNLAFVSEYQSMIMMLYVPLYALISKVVFLNYKKYNYTEHLVIFMYILSQMTIFGLFLTFIGVILGWNMGVLGMVSILIQIIYSAYCLKRLFALSVPKILLKTLLFLVVLFILFVIFSIIMAVIMFKTGAMEEMIEAQKAQKAVSYSISSAMNWTS</sequence>
<feature type="transmembrane region" description="Helical" evidence="1">
    <location>
        <begin position="75"/>
        <end position="96"/>
    </location>
</feature>
<reference evidence="2 3" key="1">
    <citation type="submission" date="2018-02" db="EMBL/GenBank/DDBJ databases">
        <title>Genomic analysis of the strain RR4-38 isolated from a seawater recirculating aquaculture system.</title>
        <authorList>
            <person name="Kim Y.-S."/>
            <person name="Jang Y.H."/>
            <person name="Kim K.-H."/>
        </authorList>
    </citation>
    <scope>NUCLEOTIDE SEQUENCE [LARGE SCALE GENOMIC DNA]</scope>
    <source>
        <strain evidence="2 3">RR4-38</strain>
    </source>
</reference>
<proteinExistence type="predicted"/>
<evidence type="ECO:0000313" key="3">
    <source>
        <dbReference type="Proteomes" id="UP000238442"/>
    </source>
</evidence>
<keyword evidence="1" id="KW-1133">Transmembrane helix</keyword>
<dbReference type="Proteomes" id="UP000238442">
    <property type="component" value="Chromosome"/>
</dbReference>
<feature type="transmembrane region" description="Helical" evidence="1">
    <location>
        <begin position="160"/>
        <end position="184"/>
    </location>
</feature>
<feature type="transmembrane region" description="Helical" evidence="1">
    <location>
        <begin position="128"/>
        <end position="148"/>
    </location>
</feature>
<accession>A0A2S0HXJ6</accession>
<evidence type="ECO:0008006" key="4">
    <source>
        <dbReference type="Google" id="ProtNLM"/>
    </source>
</evidence>
<dbReference type="InterPro" id="IPR022134">
    <property type="entry name" value="DUF3667"/>
</dbReference>
<keyword evidence="3" id="KW-1185">Reference proteome</keyword>
<name>A0A2S0HXJ6_9FLAO</name>
<gene>
    <name evidence="2" type="ORF">C5O00_09170</name>
</gene>